<proteinExistence type="predicted"/>
<feature type="domain" description="SEA" evidence="2">
    <location>
        <begin position="423"/>
        <end position="544"/>
    </location>
</feature>
<dbReference type="InterPro" id="IPR028850">
    <property type="entry name" value="MUC16"/>
</dbReference>
<keyword evidence="1" id="KW-1133">Transmembrane helix</keyword>
<dbReference type="FunFam" id="3.30.70.960:FF:000003">
    <property type="entry name" value="MUC16 isoform 1"/>
    <property type="match status" value="7"/>
</dbReference>
<dbReference type="SUPFAM" id="SSF82671">
    <property type="entry name" value="SEA domain"/>
    <property type="match status" value="9"/>
</dbReference>
<protein>
    <recommendedName>
        <fullName evidence="2">SEA domain-containing protein</fullName>
    </recommendedName>
</protein>
<feature type="domain" description="SEA" evidence="2">
    <location>
        <begin position="723"/>
        <end position="844"/>
    </location>
</feature>
<dbReference type="PANTHER" id="PTHR14672:SF1">
    <property type="entry name" value="MUCIN-16"/>
    <property type="match status" value="1"/>
</dbReference>
<dbReference type="EMBL" id="JAULJE010000005">
    <property type="protein sequence ID" value="KAK1342813.1"/>
    <property type="molecule type" value="Genomic_DNA"/>
</dbReference>
<feature type="domain" description="SEA" evidence="2">
    <location>
        <begin position="268"/>
        <end position="388"/>
    </location>
</feature>
<dbReference type="Gene3D" id="3.30.70.960">
    <property type="entry name" value="SEA domain"/>
    <property type="match status" value="9"/>
</dbReference>
<name>A0AA40I4E6_CNENI</name>
<dbReference type="PANTHER" id="PTHR14672">
    <property type="entry name" value="MUCIN-16"/>
    <property type="match status" value="1"/>
</dbReference>
<evidence type="ECO:0000313" key="4">
    <source>
        <dbReference type="Proteomes" id="UP001177744"/>
    </source>
</evidence>
<dbReference type="Proteomes" id="UP001177744">
    <property type="component" value="Unassembled WGS sequence"/>
</dbReference>
<gene>
    <name evidence="3" type="ORF">QTO34_015580</name>
</gene>
<organism evidence="3 4">
    <name type="scientific">Cnephaeus nilssonii</name>
    <name type="common">Northern bat</name>
    <name type="synonym">Eptesicus nilssonii</name>
    <dbReference type="NCBI Taxonomy" id="3371016"/>
    <lineage>
        <taxon>Eukaryota</taxon>
        <taxon>Metazoa</taxon>
        <taxon>Chordata</taxon>
        <taxon>Craniata</taxon>
        <taxon>Vertebrata</taxon>
        <taxon>Euteleostomi</taxon>
        <taxon>Mammalia</taxon>
        <taxon>Eutheria</taxon>
        <taxon>Laurasiatheria</taxon>
        <taxon>Chiroptera</taxon>
        <taxon>Yangochiroptera</taxon>
        <taxon>Vespertilionidae</taxon>
        <taxon>Cnephaeus</taxon>
    </lineage>
</organism>
<sequence>MGHPGSAKLNMTEAVLQSILGSLFKNTSIGPLYSNCGTDLTQKDGSATRVDAICTYHSESPSTRLDREQLYRELSHETHGITWLGSFTLDINSLYVNGYTRQALTSTSSIAMASTTSPATSATPVPVSIGTVPARVPFTLNFTITNLHYEEDMGRLGSWKFNSTERVLQGLLRILFKNSSVGPLYLGCRLTTLRPKKDKTATGVDVVCTHHPDTVGPGLDRERLYWELSQLTYGVTRLGPYTLDQESLYINGYTHQTQATTPSTAGPALMSFTLNFTITNLHYMEDMQPGSAKFNSTESILQYLLEPLFTNSSIGSLYTGCRLTTLRPEKGETATGVDAICTYHPDPAGPVLDREQLYWELSHQTHSVTWLGPYILDRDHLYVNGYTRPVLTSIPSVSMTSTPSLRNSLAPISFSSSTVSVLALVPFTLNFTITNLHYMKDMQHPSSVKFNKIEKILQHLLRSLFRNTSISLLYSSCRLTLLRPERDGAATSVDIACNYRPDPAGPGLDRKQLYRELSQLTQGVTKLGPYALDQDSLYVNGYTHQTSETTPHATGPPLVPFTLNFTITNLQYIDDTWPPGSLKFNTTEKFLQRLLKALFKNTSVGTLYSGCSLTRLRPKKEGTVTGVDIVCTHRPDPVVPGLDRERLYWELSLLTGGFTQLGPYTLGQDSFYINGYTYQTQTTTLAVTPICHQPPPPNSCDIHTLHFSGSIPLQQAHTATAPTLLFFTLNFTITNLHYTEDMGNPASLKFNSTERVLQQQLWLLLGKTSVGPLFSDCRLASLRAEKHGAGTGVDIVCTHHSDHAGPRLDREQLYWELSHETHGVTRLGSFTLDRNSLHVNGYTLQVTTMTPTTAEVSEEPFTLNFTINNLRYSADMSHRGSLKFNITDTLMQHLLSLLFRRSSLGPRYAGCKVTSLRSVKNGAKTGVDFLCTYRQPPSGPGLPAKQLFHELSWQTRGITRLGPYSLDKDSLYLNGYNERGPDEPPTTPEPATTVLPTLSSPVQPEATTVLLYNVETLTLNFSISNLQYSVDMGSGSAMFNSTQSILQYLLRSLFMKSSLGPYYSGCRLISLRPEKDGAATRVDVICTYHPDPLSAGLDRNRLYWELSQLTHSVTQMGPYTLVRGSLFVNGYAPQDLSIQSEYQLNFRIINGTSATQTHVTKLYRGSQLGDAFYSCLVTDLNHYPRTVLLQYRPQNGETSFSRQDLNASSHWLGATYHLADIQVTELEASVHLPTDKPTSSPSPQHFHLNFTVTNLLYVQDIGLPGTTTHQRNKRSMENALNQLFRNSSIRSYFSDCQVTAFRSVPHNNHTRVDSLCRFSPLAQKMDRVAIYEEFLQLTQNGTQLQDFTLDRNSVLVDGKTSRSLGQEWGVYGYSPNRPDALTGNSDFPFWAIILFCLAGLLVVTTCLICCFLVTVCLRKKEGDFEIQQ</sequence>
<feature type="domain" description="SEA" evidence="2">
    <location>
        <begin position="134"/>
        <end position="255"/>
    </location>
</feature>
<evidence type="ECO:0000313" key="3">
    <source>
        <dbReference type="EMBL" id="KAK1342813.1"/>
    </source>
</evidence>
<dbReference type="InterPro" id="IPR000082">
    <property type="entry name" value="SEA_dom"/>
</dbReference>
<keyword evidence="1" id="KW-0472">Membrane</keyword>
<feature type="transmembrane region" description="Helical" evidence="1">
    <location>
        <begin position="1387"/>
        <end position="1417"/>
    </location>
</feature>
<feature type="domain" description="SEA" evidence="2">
    <location>
        <begin position="857"/>
        <end position="978"/>
    </location>
</feature>
<feature type="domain" description="SEA" evidence="2">
    <location>
        <begin position="557"/>
        <end position="678"/>
    </location>
</feature>
<keyword evidence="4" id="KW-1185">Reference proteome</keyword>
<dbReference type="PROSITE" id="PS50024">
    <property type="entry name" value="SEA"/>
    <property type="match status" value="9"/>
</dbReference>
<dbReference type="Pfam" id="PF01390">
    <property type="entry name" value="SEA"/>
    <property type="match status" value="9"/>
</dbReference>
<feature type="domain" description="SEA" evidence="2">
    <location>
        <begin position="1242"/>
        <end position="1361"/>
    </location>
</feature>
<feature type="domain" description="SEA" evidence="2">
    <location>
        <begin position="1"/>
        <end position="101"/>
    </location>
</feature>
<accession>A0AA40I4E6</accession>
<evidence type="ECO:0000259" key="2">
    <source>
        <dbReference type="PROSITE" id="PS50024"/>
    </source>
</evidence>
<comment type="caution">
    <text evidence="3">The sequence shown here is derived from an EMBL/GenBank/DDBJ whole genome shotgun (WGS) entry which is preliminary data.</text>
</comment>
<evidence type="ECO:0000256" key="1">
    <source>
        <dbReference type="SAM" id="Phobius"/>
    </source>
</evidence>
<feature type="domain" description="SEA" evidence="2">
    <location>
        <begin position="1013"/>
        <end position="1133"/>
    </location>
</feature>
<reference evidence="3" key="1">
    <citation type="submission" date="2023-06" db="EMBL/GenBank/DDBJ databases">
        <title>Reference genome for the Northern bat (Eptesicus nilssonii), a most northern bat species.</title>
        <authorList>
            <person name="Laine V.N."/>
            <person name="Pulliainen A.T."/>
            <person name="Lilley T.M."/>
        </authorList>
    </citation>
    <scope>NUCLEOTIDE SEQUENCE</scope>
    <source>
        <strain evidence="3">BLF_Eptnil</strain>
        <tissue evidence="3">Kidney</tissue>
    </source>
</reference>
<dbReference type="InterPro" id="IPR036364">
    <property type="entry name" value="SEA_dom_sf"/>
</dbReference>
<keyword evidence="1" id="KW-0812">Transmembrane</keyword>